<protein>
    <submittedName>
        <fullName evidence="2">Uncharacterized protein</fullName>
    </submittedName>
</protein>
<name>A0A5J9UMF4_9POAL</name>
<dbReference type="Gramene" id="TVU24518">
    <property type="protein sequence ID" value="TVU24518"/>
    <property type="gene ID" value="EJB05_26960"/>
</dbReference>
<accession>A0A5J9UMF4</accession>
<dbReference type="AlphaFoldDB" id="A0A5J9UMF4"/>
<organism evidence="2 3">
    <name type="scientific">Eragrostis curvula</name>
    <name type="common">weeping love grass</name>
    <dbReference type="NCBI Taxonomy" id="38414"/>
    <lineage>
        <taxon>Eukaryota</taxon>
        <taxon>Viridiplantae</taxon>
        <taxon>Streptophyta</taxon>
        <taxon>Embryophyta</taxon>
        <taxon>Tracheophyta</taxon>
        <taxon>Spermatophyta</taxon>
        <taxon>Magnoliopsida</taxon>
        <taxon>Liliopsida</taxon>
        <taxon>Poales</taxon>
        <taxon>Poaceae</taxon>
        <taxon>PACMAD clade</taxon>
        <taxon>Chloridoideae</taxon>
        <taxon>Eragrostideae</taxon>
        <taxon>Eragrostidinae</taxon>
        <taxon>Eragrostis</taxon>
    </lineage>
</organism>
<gene>
    <name evidence="2" type="ORF">EJB05_26960</name>
</gene>
<proteinExistence type="predicted"/>
<dbReference type="Proteomes" id="UP000324897">
    <property type="component" value="Chromosome 2"/>
</dbReference>
<feature type="region of interest" description="Disordered" evidence="1">
    <location>
        <begin position="1"/>
        <end position="27"/>
    </location>
</feature>
<evidence type="ECO:0000313" key="3">
    <source>
        <dbReference type="Proteomes" id="UP000324897"/>
    </source>
</evidence>
<evidence type="ECO:0000313" key="2">
    <source>
        <dbReference type="EMBL" id="TVU24518.1"/>
    </source>
</evidence>
<keyword evidence="3" id="KW-1185">Reference proteome</keyword>
<evidence type="ECO:0000256" key="1">
    <source>
        <dbReference type="SAM" id="MobiDB-lite"/>
    </source>
</evidence>
<comment type="caution">
    <text evidence="2">The sequence shown here is derived from an EMBL/GenBank/DDBJ whole genome shotgun (WGS) entry which is preliminary data.</text>
</comment>
<reference evidence="2 3" key="1">
    <citation type="journal article" date="2019" name="Sci. Rep.">
        <title>A high-quality genome of Eragrostis curvula grass provides insights into Poaceae evolution and supports new strategies to enhance forage quality.</title>
        <authorList>
            <person name="Carballo J."/>
            <person name="Santos B.A.C.M."/>
            <person name="Zappacosta D."/>
            <person name="Garbus I."/>
            <person name="Selva J.P."/>
            <person name="Gallo C.A."/>
            <person name="Diaz A."/>
            <person name="Albertini E."/>
            <person name="Caccamo M."/>
            <person name="Echenique V."/>
        </authorList>
    </citation>
    <scope>NUCLEOTIDE SEQUENCE [LARGE SCALE GENOMIC DNA]</scope>
    <source>
        <strain evidence="3">cv. Victoria</strain>
        <tissue evidence="2">Leaf</tissue>
    </source>
</reference>
<sequence length="94" mass="10281">MQWPPAPNTSLCSLTSRERGFPSSPNCRLGRRPHCRLEAAAGRRPMRAVRHSRVSLPPPPAAPHVHWCSDGSGFLSVSGIDLSHDPAPRHMLLS</sequence>
<dbReference type="EMBL" id="RWGY01000013">
    <property type="protein sequence ID" value="TVU24518.1"/>
    <property type="molecule type" value="Genomic_DNA"/>
</dbReference>